<dbReference type="InParanoid" id="A0BX83"/>
<evidence type="ECO:0000313" key="1">
    <source>
        <dbReference type="EMBL" id="CAK63150.1"/>
    </source>
</evidence>
<accession>A0BX83</accession>
<proteinExistence type="predicted"/>
<protein>
    <recommendedName>
        <fullName evidence="3">H-type lectin domain-containing protein</fullName>
    </recommendedName>
</protein>
<reference evidence="1 2" key="1">
    <citation type="journal article" date="2006" name="Nature">
        <title>Global trends of whole-genome duplications revealed by the ciliate Paramecium tetraurelia.</title>
        <authorList>
            <consortium name="Genoscope"/>
            <person name="Aury J.-M."/>
            <person name="Jaillon O."/>
            <person name="Duret L."/>
            <person name="Noel B."/>
            <person name="Jubin C."/>
            <person name="Porcel B.M."/>
            <person name="Segurens B."/>
            <person name="Daubin V."/>
            <person name="Anthouard V."/>
            <person name="Aiach N."/>
            <person name="Arnaiz O."/>
            <person name="Billaut A."/>
            <person name="Beisson J."/>
            <person name="Blanc I."/>
            <person name="Bouhouche K."/>
            <person name="Camara F."/>
            <person name="Duharcourt S."/>
            <person name="Guigo R."/>
            <person name="Gogendeau D."/>
            <person name="Katinka M."/>
            <person name="Keller A.-M."/>
            <person name="Kissmehl R."/>
            <person name="Klotz C."/>
            <person name="Koll F."/>
            <person name="Le Moue A."/>
            <person name="Lepere C."/>
            <person name="Malinsky S."/>
            <person name="Nowacki M."/>
            <person name="Nowak J.K."/>
            <person name="Plattner H."/>
            <person name="Poulain J."/>
            <person name="Ruiz F."/>
            <person name="Serrano V."/>
            <person name="Zagulski M."/>
            <person name="Dessen P."/>
            <person name="Betermier M."/>
            <person name="Weissenbach J."/>
            <person name="Scarpelli C."/>
            <person name="Schachter V."/>
            <person name="Sperling L."/>
            <person name="Meyer E."/>
            <person name="Cohen J."/>
            <person name="Wincker P."/>
        </authorList>
    </citation>
    <scope>NUCLEOTIDE SEQUENCE [LARGE SCALE GENOMIC DNA]</scope>
    <source>
        <strain evidence="1 2">Stock d4-2</strain>
    </source>
</reference>
<dbReference type="GeneID" id="5016332"/>
<evidence type="ECO:0008006" key="3">
    <source>
        <dbReference type="Google" id="ProtNLM"/>
    </source>
</evidence>
<sequence>MASRFFDQVDHASNLKLNLILLVIISSSIDIVNSLEYQSGTLTQILYPSTPLHILADSHTENSQISLTQPLTGFVNEPQIIYSVYRMNFENAVSGGYTFSITSQSTSFLAFTITVVAPTVQKIYNVWIKWLAFVDRNKQVISEEIVTPQNSETFTETHFNKNFIIAVPIINYLTYTSSFTFKFDMPQVDTAYVQIVFTSTGVSQIGFQLLVAIKSPVYLFGEQQWAPASSTLNLSPFEINSVQIPPLQQSDNINFPIFLGLTSDLTDQVNIEEISSSINPQLSFEIGSSITCSVTSGWFNYMIISPQFQIPPLILQTFSQQEYFVSSGTQQISVELPLYKTTYTSTTGWIEMDNSFLGIQLVITTECLFKYKHDYWFLGSVNDNQRYIQDYFYCSDGFNRMKYIINFTDGDRLEYKTIKFVFTPTSVEMYQQLDNVNFDEEYRNLKIVISQVR</sequence>
<dbReference type="Proteomes" id="UP000000600">
    <property type="component" value="Unassembled WGS sequence"/>
</dbReference>
<dbReference type="KEGG" id="ptm:GSPATT00033003001"/>
<gene>
    <name evidence="1" type="ORF">GSPATT00033003001</name>
</gene>
<dbReference type="RefSeq" id="XP_001430548.1">
    <property type="nucleotide sequence ID" value="XM_001430511.1"/>
</dbReference>
<dbReference type="HOGENOM" id="CLU_604775_0_0_1"/>
<dbReference type="OMA" id="YRMNFEN"/>
<dbReference type="EMBL" id="CT868024">
    <property type="protein sequence ID" value="CAK63150.1"/>
    <property type="molecule type" value="Genomic_DNA"/>
</dbReference>
<evidence type="ECO:0000313" key="2">
    <source>
        <dbReference type="Proteomes" id="UP000000600"/>
    </source>
</evidence>
<dbReference type="AlphaFoldDB" id="A0BX83"/>
<dbReference type="OrthoDB" id="295322at2759"/>
<name>A0BX83_PARTE</name>
<keyword evidence="2" id="KW-1185">Reference proteome</keyword>
<organism evidence="1 2">
    <name type="scientific">Paramecium tetraurelia</name>
    <dbReference type="NCBI Taxonomy" id="5888"/>
    <lineage>
        <taxon>Eukaryota</taxon>
        <taxon>Sar</taxon>
        <taxon>Alveolata</taxon>
        <taxon>Ciliophora</taxon>
        <taxon>Intramacronucleata</taxon>
        <taxon>Oligohymenophorea</taxon>
        <taxon>Peniculida</taxon>
        <taxon>Parameciidae</taxon>
        <taxon>Paramecium</taxon>
    </lineage>
</organism>